<dbReference type="GO" id="GO:0000122">
    <property type="term" value="P:negative regulation of transcription by RNA polymerase II"/>
    <property type="evidence" value="ECO:0007669"/>
    <property type="project" value="TreeGrafter"/>
</dbReference>
<dbReference type="PANTHER" id="PTHR12346">
    <property type="entry name" value="SIN3B-RELATED"/>
    <property type="match status" value="1"/>
</dbReference>
<dbReference type="PROSITE" id="PS51477">
    <property type="entry name" value="PAH"/>
    <property type="match status" value="3"/>
</dbReference>
<accession>A0A9N9BNW7</accession>
<evidence type="ECO:0000256" key="6">
    <source>
        <dbReference type="ARBA" id="ARBA00023242"/>
    </source>
</evidence>
<dbReference type="InterPro" id="IPR003822">
    <property type="entry name" value="PAH"/>
</dbReference>
<dbReference type="Pfam" id="PF02671">
    <property type="entry name" value="PAH"/>
    <property type="match status" value="3"/>
</dbReference>
<feature type="compositionally biased region" description="Polar residues" evidence="8">
    <location>
        <begin position="394"/>
        <end position="420"/>
    </location>
</feature>
<comment type="subcellular location">
    <subcellularLocation>
        <location evidence="1 7">Nucleus</location>
    </subcellularLocation>
</comment>
<sequence length="1151" mass="130780">MSAYRPLNVKDALTYLDQVKVQFSDQPEVYNRFLDIMKDFKSQTIDTPGVIDRVSSLFKGHPSLIQGFNTFLPPGYHIECSNNPHEPNTIRVTTPSGTTSTSTEGAAVDGATNTTTHLVATAATAAQAQMSTNNTAGFYPPSTAYPHAPPSSALMPALQPIPNSQLTQQTVSHYLPAPPQALGPNVASTPPNQVQGKRGPVEFNHAINYVNKIKNRFSSEPDTYKQFLEILQTYQKEQKPIQDVYSQVQILFKNAPDLLDEFKQFLPDTSGNVPPGGLFGHMPPSHGPPTKPPHQVLTPVISNLATATGIGHRLPPVGNFPQSQLGTSEAFKKMSSLSSLSSALIGQSNGATSSTSSVSGPNKKKRTVTTNDRGANNNSQAKTKKSKLQHKSSADNMQASPNSTPAKNEQSKQTQRQPASNEEILFFEKVKKFLGNKTNYTEFLKVIGLYTYQILDAPLVVDRMRTFIGTNPELFEWFKQFIKYDDQDEIVQNTAVSRPRLDLESCKAFGPSYRKLPDAFRIANMPSSGMDEIAREVLNDEWVSYPTWASEDGGFISHKKNIYEEALHKCEEERYEYDMFIYNNLNTIALLEPIARKIAKMHAEEKARFKLLPGLGGQSMAYQRVIKKVYDGDKLNEVLEALHTNPAMAVPVILRRLKQKDEEWRRAQREWNKIWREVDMKNYHKSLDHQGITFKNEDKKTLATKTLISDIESIRREPREDGESNEYQYKFVFSDVEVFKDCAHVLFSYMERSGLVPSNDREKIERFFKSFVMNFFELPTSFFDGLNEDTEMLIDHDEGDARSSKNADSSSESAANAHWIQMSKPSRDDLKEVVSKAGIGKPRNTSTCFFGNSHYYCFFRYLQLLFSRLEQMKNTPPPKHASHDKASIPAAVQLGLREPDLDPESVGDPYFVLLELIDKFFDAEYDNTEYEDRVRQIYGTKAYVMFTIDKLVSSLVKQISTIVNDQKSNSLLTLFNQNTLSRSEPSTFVRSRIMYQLEANNIIGYEDHTYRIDYRKDERTMSMALSGRDGSLGDAVSAEERWAYYVYSYMNLDPTDGASLKTKRPFLSRNLPIIKDLDTQKNMKNVSYRNNLEIKIRVNSYHVFFVNHTEDSFARFHAPVDLEKLEQDRTLRKEKWNEWFKSKVIRTSEDS</sequence>
<proteinExistence type="predicted"/>
<feature type="region of interest" description="Disordered" evidence="8">
    <location>
        <begin position="346"/>
        <end position="420"/>
    </location>
</feature>
<dbReference type="FunFam" id="1.20.1160.11:FF:000001">
    <property type="entry name" value="Paired amphipathic helix protein Sin3"/>
    <property type="match status" value="1"/>
</dbReference>
<dbReference type="SUPFAM" id="SSF47762">
    <property type="entry name" value="PAH2 domain"/>
    <property type="match status" value="3"/>
</dbReference>
<dbReference type="GO" id="GO:0010628">
    <property type="term" value="P:positive regulation of gene expression"/>
    <property type="evidence" value="ECO:0007669"/>
    <property type="project" value="UniProtKB-ARBA"/>
</dbReference>
<evidence type="ECO:0000256" key="2">
    <source>
        <dbReference type="ARBA" id="ARBA00022491"/>
    </source>
</evidence>
<feature type="compositionally biased region" description="Polar residues" evidence="8">
    <location>
        <begin position="368"/>
        <end position="381"/>
    </location>
</feature>
<keyword evidence="3" id="KW-0677">Repeat</keyword>
<dbReference type="OrthoDB" id="10265969at2759"/>
<dbReference type="Gene3D" id="1.20.1160.11">
    <property type="entry name" value="Paired amphipathic helix"/>
    <property type="match status" value="3"/>
</dbReference>
<dbReference type="FunFam" id="1.20.1160.11:FF:000003">
    <property type="entry name" value="Paired amphipathic helix SIN3-like protein"/>
    <property type="match status" value="1"/>
</dbReference>
<name>A0A9N9BNW7_9GLOM</name>
<dbReference type="GO" id="GO:0003714">
    <property type="term" value="F:transcription corepressor activity"/>
    <property type="evidence" value="ECO:0007669"/>
    <property type="project" value="InterPro"/>
</dbReference>
<evidence type="ECO:0000313" key="11">
    <source>
        <dbReference type="Proteomes" id="UP000789831"/>
    </source>
</evidence>
<comment type="caution">
    <text evidence="10">The sequence shown here is derived from an EMBL/GenBank/DDBJ whole genome shotgun (WGS) entry which is preliminary data.</text>
</comment>
<evidence type="ECO:0000256" key="4">
    <source>
        <dbReference type="ARBA" id="ARBA00023015"/>
    </source>
</evidence>
<dbReference type="EMBL" id="CAJVPL010001527">
    <property type="protein sequence ID" value="CAG8575610.1"/>
    <property type="molecule type" value="Genomic_DNA"/>
</dbReference>
<dbReference type="InterPro" id="IPR031693">
    <property type="entry name" value="Sin3_C"/>
</dbReference>
<gene>
    <name evidence="10" type="ORF">AGERDE_LOCUS7863</name>
</gene>
<evidence type="ECO:0000256" key="7">
    <source>
        <dbReference type="PROSITE-ProRule" id="PRU00810"/>
    </source>
</evidence>
<organism evidence="10 11">
    <name type="scientific">Ambispora gerdemannii</name>
    <dbReference type="NCBI Taxonomy" id="144530"/>
    <lineage>
        <taxon>Eukaryota</taxon>
        <taxon>Fungi</taxon>
        <taxon>Fungi incertae sedis</taxon>
        <taxon>Mucoromycota</taxon>
        <taxon>Glomeromycotina</taxon>
        <taxon>Glomeromycetes</taxon>
        <taxon>Archaeosporales</taxon>
        <taxon>Ambisporaceae</taxon>
        <taxon>Ambispora</taxon>
    </lineage>
</organism>
<keyword evidence="2" id="KW-0678">Repressor</keyword>
<dbReference type="InterPro" id="IPR013194">
    <property type="entry name" value="HDAC_interact_dom"/>
</dbReference>
<evidence type="ECO:0000256" key="8">
    <source>
        <dbReference type="SAM" id="MobiDB-lite"/>
    </source>
</evidence>
<dbReference type="FunFam" id="1.20.1160.11:FF:000002">
    <property type="entry name" value="Paired amphipathic helix protein SIN3"/>
    <property type="match status" value="1"/>
</dbReference>
<dbReference type="SMART" id="SM00761">
    <property type="entry name" value="HDAC_interact"/>
    <property type="match status" value="1"/>
</dbReference>
<dbReference type="InterPro" id="IPR039774">
    <property type="entry name" value="Sin3-like"/>
</dbReference>
<dbReference type="GO" id="GO:0033698">
    <property type="term" value="C:Rpd3L complex"/>
    <property type="evidence" value="ECO:0007669"/>
    <property type="project" value="UniProtKB-ARBA"/>
</dbReference>
<keyword evidence="4" id="KW-0805">Transcription regulation</keyword>
<dbReference type="Pfam" id="PF08295">
    <property type="entry name" value="Sin3_corepress"/>
    <property type="match status" value="1"/>
</dbReference>
<keyword evidence="11" id="KW-1185">Reference proteome</keyword>
<keyword evidence="5" id="KW-0804">Transcription</keyword>
<evidence type="ECO:0000313" key="10">
    <source>
        <dbReference type="EMBL" id="CAG8575610.1"/>
    </source>
</evidence>
<dbReference type="AlphaFoldDB" id="A0A9N9BNW7"/>
<evidence type="ECO:0000259" key="9">
    <source>
        <dbReference type="SMART" id="SM00761"/>
    </source>
</evidence>
<dbReference type="Proteomes" id="UP000789831">
    <property type="component" value="Unassembled WGS sequence"/>
</dbReference>
<protein>
    <submittedName>
        <fullName evidence="10">137_t:CDS:1</fullName>
    </submittedName>
</protein>
<evidence type="ECO:0000256" key="1">
    <source>
        <dbReference type="ARBA" id="ARBA00004123"/>
    </source>
</evidence>
<evidence type="ECO:0000256" key="3">
    <source>
        <dbReference type="ARBA" id="ARBA00022737"/>
    </source>
</evidence>
<dbReference type="InterPro" id="IPR036600">
    <property type="entry name" value="PAH_sf"/>
</dbReference>
<dbReference type="PANTHER" id="PTHR12346:SF0">
    <property type="entry name" value="SIN3A, ISOFORM G"/>
    <property type="match status" value="1"/>
</dbReference>
<dbReference type="Pfam" id="PF16879">
    <property type="entry name" value="Sin3a_C"/>
    <property type="match status" value="1"/>
</dbReference>
<feature type="domain" description="Histone deacetylase interacting" evidence="9">
    <location>
        <begin position="505"/>
        <end position="608"/>
    </location>
</feature>
<reference evidence="10" key="1">
    <citation type="submission" date="2021-06" db="EMBL/GenBank/DDBJ databases">
        <authorList>
            <person name="Kallberg Y."/>
            <person name="Tangrot J."/>
            <person name="Rosling A."/>
        </authorList>
    </citation>
    <scope>NUCLEOTIDE SEQUENCE</scope>
    <source>
        <strain evidence="10">MT106</strain>
    </source>
</reference>
<keyword evidence="6 7" id="KW-0539">Nucleus</keyword>
<evidence type="ECO:0000256" key="5">
    <source>
        <dbReference type="ARBA" id="ARBA00023163"/>
    </source>
</evidence>